<dbReference type="Gene3D" id="3.30.300.30">
    <property type="match status" value="1"/>
</dbReference>
<dbReference type="NCBIfam" id="NF004837">
    <property type="entry name" value="PRK06187.1"/>
    <property type="match status" value="1"/>
</dbReference>
<dbReference type="Pfam" id="PF13193">
    <property type="entry name" value="AMP-binding_C"/>
    <property type="match status" value="1"/>
</dbReference>
<proteinExistence type="inferred from homology"/>
<evidence type="ECO:0000313" key="6">
    <source>
        <dbReference type="Proteomes" id="UP000318349"/>
    </source>
</evidence>
<dbReference type="PANTHER" id="PTHR43767">
    <property type="entry name" value="LONG-CHAIN-FATTY-ACID--COA LIGASE"/>
    <property type="match status" value="1"/>
</dbReference>
<dbReference type="GO" id="GO:0016878">
    <property type="term" value="F:acid-thiol ligase activity"/>
    <property type="evidence" value="ECO:0007669"/>
    <property type="project" value="UniProtKB-ARBA"/>
</dbReference>
<dbReference type="SUPFAM" id="SSF56801">
    <property type="entry name" value="Acetyl-CoA synthetase-like"/>
    <property type="match status" value="1"/>
</dbReference>
<accession>A0A557SD99</accession>
<protein>
    <submittedName>
        <fullName evidence="5">Long-chain-fatty-acid--CoA ligase</fullName>
    </submittedName>
</protein>
<reference evidence="5 6" key="1">
    <citation type="submission" date="2019-07" db="EMBL/GenBank/DDBJ databases">
        <title>The pathways for chlorine oxyanion respiration interact through the shared metabolite chlorate.</title>
        <authorList>
            <person name="Barnum T.P."/>
            <person name="Cheng Y."/>
            <person name="Hill K.A."/>
            <person name="Lucas L.N."/>
            <person name="Carlson H.K."/>
            <person name="Coates J.D."/>
        </authorList>
    </citation>
    <scope>NUCLEOTIDE SEQUENCE [LARGE SCALE GENOMIC DNA]</scope>
    <source>
        <strain evidence="5 6">SFB-1</strain>
    </source>
</reference>
<gene>
    <name evidence="5" type="ORF">FHP89_13570</name>
</gene>
<dbReference type="AlphaFoldDB" id="A0A557SD99"/>
<feature type="domain" description="AMP-binding enzyme C-terminal" evidence="4">
    <location>
        <begin position="429"/>
        <end position="504"/>
    </location>
</feature>
<sequence length="522" mass="56909">MWLHADIANLADIPRYHGRTSGERVALMTARRRETFRELDQASSRLANLFIEAGIPPGSVIGFYGKNSIEYFEALFAAAKAGCTLVVLNWRLSALELRSVIEDAQPKLILVDIDCVPVLAKSLDGAAIEVPTIDFDSNSDAATELTDRLSRCSDVDPKQALRPEDTAVLLYTSGTTGQPKGVQLTHGGMNYMRLCEHLEPAFEWKPNDVMMFVMPNFHLVGTGLSLQGLYNGVPLSILPGLDIPALIQTVERDRVSIFCLVPTALQMILDHPACTEADLSSLRMVMYAGSPITAPLLKRAMTTLKCDFMQFYGATETFGAVTLLRPEQHDLEDEAKLKSCGTPIPLVDVRVVSAAGDDLPNGEIGEFLIRSPAMFKGYLNKPSMTEAVLSGGWYRSGDAGYRGDDGLLYLVDRTKDMIISGGENVYSTEVEQALSKHPMVSQVSVIGLADERWGERVAAVVVPKQGSAPTAEELIAHCRELIAAYKAPKQVIFAEALPMTPTGKVLKTALRKQYAPPMTSDS</sequence>
<feature type="domain" description="AMP-dependent synthetase/ligase" evidence="3">
    <location>
        <begin position="19"/>
        <end position="379"/>
    </location>
</feature>
<dbReference type="InterPro" id="IPR020845">
    <property type="entry name" value="AMP-binding_CS"/>
</dbReference>
<keyword evidence="2 5" id="KW-0436">Ligase</keyword>
<dbReference type="PROSITE" id="PS00455">
    <property type="entry name" value="AMP_BINDING"/>
    <property type="match status" value="1"/>
</dbReference>
<evidence type="ECO:0000313" key="5">
    <source>
        <dbReference type="EMBL" id="TVO75376.1"/>
    </source>
</evidence>
<dbReference type="FunFam" id="3.30.300.30:FF:000008">
    <property type="entry name" value="2,3-dihydroxybenzoate-AMP ligase"/>
    <property type="match status" value="1"/>
</dbReference>
<evidence type="ECO:0000256" key="1">
    <source>
        <dbReference type="ARBA" id="ARBA00006432"/>
    </source>
</evidence>
<dbReference type="Gene3D" id="3.40.50.12780">
    <property type="entry name" value="N-terminal domain of ligase-like"/>
    <property type="match status" value="1"/>
</dbReference>
<organism evidence="5 6">
    <name type="scientific">Denitromonas halophila</name>
    <dbReference type="NCBI Taxonomy" id="1629404"/>
    <lineage>
        <taxon>Bacteria</taxon>
        <taxon>Pseudomonadati</taxon>
        <taxon>Pseudomonadota</taxon>
        <taxon>Betaproteobacteria</taxon>
        <taxon>Rhodocyclales</taxon>
        <taxon>Zoogloeaceae</taxon>
        <taxon>Denitromonas</taxon>
    </lineage>
</organism>
<dbReference type="EMBL" id="VMNI01000013">
    <property type="protein sequence ID" value="TVO75376.1"/>
    <property type="molecule type" value="Genomic_DNA"/>
</dbReference>
<evidence type="ECO:0000256" key="2">
    <source>
        <dbReference type="ARBA" id="ARBA00022598"/>
    </source>
</evidence>
<evidence type="ECO:0000259" key="4">
    <source>
        <dbReference type="Pfam" id="PF13193"/>
    </source>
</evidence>
<dbReference type="InterPro" id="IPR042099">
    <property type="entry name" value="ANL_N_sf"/>
</dbReference>
<name>A0A557SD99_9RHOO</name>
<comment type="similarity">
    <text evidence="1">Belongs to the ATP-dependent AMP-binding enzyme family.</text>
</comment>
<dbReference type="InterPro" id="IPR045851">
    <property type="entry name" value="AMP-bd_C_sf"/>
</dbReference>
<comment type="caution">
    <text evidence="5">The sequence shown here is derived from an EMBL/GenBank/DDBJ whole genome shotgun (WGS) entry which is preliminary data.</text>
</comment>
<evidence type="ECO:0000259" key="3">
    <source>
        <dbReference type="Pfam" id="PF00501"/>
    </source>
</evidence>
<dbReference type="InterPro" id="IPR025110">
    <property type="entry name" value="AMP-bd_C"/>
</dbReference>
<dbReference type="Proteomes" id="UP000318349">
    <property type="component" value="Unassembled WGS sequence"/>
</dbReference>
<dbReference type="InterPro" id="IPR000873">
    <property type="entry name" value="AMP-dep_synth/lig_dom"/>
</dbReference>
<dbReference type="InterPro" id="IPR050237">
    <property type="entry name" value="ATP-dep_AMP-bd_enzyme"/>
</dbReference>
<dbReference type="PANTHER" id="PTHR43767:SF1">
    <property type="entry name" value="NONRIBOSOMAL PEPTIDE SYNTHASE PES1 (EUROFUNG)-RELATED"/>
    <property type="match status" value="1"/>
</dbReference>
<dbReference type="Pfam" id="PF00501">
    <property type="entry name" value="AMP-binding"/>
    <property type="match status" value="1"/>
</dbReference>